<dbReference type="Proteomes" id="UP001370348">
    <property type="component" value="Chromosome"/>
</dbReference>
<keyword evidence="3 8" id="KW-0418">Kinase</keyword>
<feature type="compositionally biased region" description="Basic and acidic residues" evidence="6">
    <location>
        <begin position="452"/>
        <end position="466"/>
    </location>
</feature>
<sequence>MSSTSEPSSNRWGEAGTSWGHFSAPEPGEIVADKYIIERAIGHGGMGAVFVARHRTLGHQVAIKVLFRSDSDSAARFLNEARACVKLKGENIIRVFDVGNLPNGSAYLVMEYLSGLDLAQMIAVQPLPVAHAVDYVVQACTALSEAHAAGVVHRDLKPANLFLTKRADGSPLVKVLDFGVSKLLHGTLSIKLGITRAQTQIGSPLYMSPEQITDSRDVDARTDVWSLGVILYELLTGKVPFSAGSMAWLSFAILTAKPIPPSSLRHGVPPALDACVLRCLEKKREDRYGAVSELAAALAPFASRRPARDRAYPERAGRPLAGPMLRVATVLAAAAAGAAITATFFAHDGSKTSDGNSIVRAQVSSLSLATSAKAPWPPPMVKPIPSSPPPQLPQLPQGPKAPTVVRIDGGAKWPSGRGAGGKPPRPPGSPTFANDIVVELDTSSSPRGPDVASKDAGADADLDSRH</sequence>
<dbReference type="SUPFAM" id="SSF56112">
    <property type="entry name" value="Protein kinase-like (PK-like)"/>
    <property type="match status" value="1"/>
</dbReference>
<keyword evidence="9" id="KW-1185">Reference proteome</keyword>
<evidence type="ECO:0000313" key="9">
    <source>
        <dbReference type="Proteomes" id="UP001370348"/>
    </source>
</evidence>
<evidence type="ECO:0000256" key="6">
    <source>
        <dbReference type="SAM" id="MobiDB-lite"/>
    </source>
</evidence>
<organism evidence="8 9">
    <name type="scientific">Pendulispora albinea</name>
    <dbReference type="NCBI Taxonomy" id="2741071"/>
    <lineage>
        <taxon>Bacteria</taxon>
        <taxon>Pseudomonadati</taxon>
        <taxon>Myxococcota</taxon>
        <taxon>Myxococcia</taxon>
        <taxon>Myxococcales</taxon>
        <taxon>Sorangiineae</taxon>
        <taxon>Pendulisporaceae</taxon>
        <taxon>Pendulispora</taxon>
    </lineage>
</organism>
<dbReference type="Gene3D" id="3.30.200.20">
    <property type="entry name" value="Phosphorylase Kinase, domain 1"/>
    <property type="match status" value="1"/>
</dbReference>
<proteinExistence type="predicted"/>
<evidence type="ECO:0000256" key="3">
    <source>
        <dbReference type="ARBA" id="ARBA00022777"/>
    </source>
</evidence>
<dbReference type="CDD" id="cd14014">
    <property type="entry name" value="STKc_PknB_like"/>
    <property type="match status" value="1"/>
</dbReference>
<feature type="domain" description="Protein kinase" evidence="7">
    <location>
        <begin position="35"/>
        <end position="302"/>
    </location>
</feature>
<feature type="compositionally biased region" description="Pro residues" evidence="6">
    <location>
        <begin position="375"/>
        <end position="393"/>
    </location>
</feature>
<keyword evidence="1" id="KW-0808">Transferase</keyword>
<dbReference type="Gene3D" id="1.10.510.10">
    <property type="entry name" value="Transferase(Phosphotransferase) domain 1"/>
    <property type="match status" value="1"/>
</dbReference>
<dbReference type="InterPro" id="IPR011009">
    <property type="entry name" value="Kinase-like_dom_sf"/>
</dbReference>
<accession>A0ABZ2LR14</accession>
<dbReference type="EMBL" id="CP089984">
    <property type="protein sequence ID" value="WXB13338.1"/>
    <property type="molecule type" value="Genomic_DNA"/>
</dbReference>
<keyword evidence="2 5" id="KW-0547">Nucleotide-binding</keyword>
<keyword evidence="8" id="KW-0723">Serine/threonine-protein kinase</keyword>
<dbReference type="Pfam" id="PF00069">
    <property type="entry name" value="Pkinase"/>
    <property type="match status" value="1"/>
</dbReference>
<dbReference type="InterPro" id="IPR000719">
    <property type="entry name" value="Prot_kinase_dom"/>
</dbReference>
<evidence type="ECO:0000256" key="2">
    <source>
        <dbReference type="ARBA" id="ARBA00022741"/>
    </source>
</evidence>
<dbReference type="PROSITE" id="PS00107">
    <property type="entry name" value="PROTEIN_KINASE_ATP"/>
    <property type="match status" value="1"/>
</dbReference>
<reference evidence="8 9" key="1">
    <citation type="submission" date="2021-12" db="EMBL/GenBank/DDBJ databases">
        <title>Discovery of the Pendulisporaceae a myxobacterial family with distinct sporulation behavior and unique specialized metabolism.</title>
        <authorList>
            <person name="Garcia R."/>
            <person name="Popoff A."/>
            <person name="Bader C.D."/>
            <person name="Loehr J."/>
            <person name="Walesch S."/>
            <person name="Walt C."/>
            <person name="Boldt J."/>
            <person name="Bunk B."/>
            <person name="Haeckl F.J.F.P.J."/>
            <person name="Gunesch A.P."/>
            <person name="Birkelbach J."/>
            <person name="Nuebel U."/>
            <person name="Pietschmann T."/>
            <person name="Bach T."/>
            <person name="Mueller R."/>
        </authorList>
    </citation>
    <scope>NUCLEOTIDE SEQUENCE [LARGE SCALE GENOMIC DNA]</scope>
    <source>
        <strain evidence="8 9">MSr11954</strain>
    </source>
</reference>
<dbReference type="PROSITE" id="PS50011">
    <property type="entry name" value="PROTEIN_KINASE_DOM"/>
    <property type="match status" value="1"/>
</dbReference>
<evidence type="ECO:0000259" key="7">
    <source>
        <dbReference type="PROSITE" id="PS50011"/>
    </source>
</evidence>
<feature type="region of interest" description="Disordered" evidence="6">
    <location>
        <begin position="372"/>
        <end position="466"/>
    </location>
</feature>
<dbReference type="PANTHER" id="PTHR43289:SF6">
    <property type="entry name" value="SERINE_THREONINE-PROTEIN KINASE NEKL-3"/>
    <property type="match status" value="1"/>
</dbReference>
<evidence type="ECO:0000256" key="4">
    <source>
        <dbReference type="ARBA" id="ARBA00022840"/>
    </source>
</evidence>
<evidence type="ECO:0000313" key="8">
    <source>
        <dbReference type="EMBL" id="WXB13338.1"/>
    </source>
</evidence>
<evidence type="ECO:0000256" key="5">
    <source>
        <dbReference type="PROSITE-ProRule" id="PRU10141"/>
    </source>
</evidence>
<dbReference type="PANTHER" id="PTHR43289">
    <property type="entry name" value="MITOGEN-ACTIVATED PROTEIN KINASE KINASE KINASE 20-RELATED"/>
    <property type="match status" value="1"/>
</dbReference>
<protein>
    <submittedName>
        <fullName evidence="8">Serine/threonine protein kinase</fullName>
    </submittedName>
</protein>
<dbReference type="RefSeq" id="WP_394829901.1">
    <property type="nucleotide sequence ID" value="NZ_CP089984.1"/>
</dbReference>
<feature type="region of interest" description="Disordered" evidence="6">
    <location>
        <begin position="1"/>
        <end position="24"/>
    </location>
</feature>
<dbReference type="SMART" id="SM00220">
    <property type="entry name" value="S_TKc"/>
    <property type="match status" value="1"/>
</dbReference>
<dbReference type="InterPro" id="IPR008271">
    <property type="entry name" value="Ser/Thr_kinase_AS"/>
</dbReference>
<dbReference type="GO" id="GO:0004674">
    <property type="term" value="F:protein serine/threonine kinase activity"/>
    <property type="evidence" value="ECO:0007669"/>
    <property type="project" value="UniProtKB-KW"/>
</dbReference>
<feature type="compositionally biased region" description="Polar residues" evidence="6">
    <location>
        <begin position="1"/>
        <end position="11"/>
    </location>
</feature>
<feature type="binding site" evidence="5">
    <location>
        <position position="64"/>
    </location>
    <ligand>
        <name>ATP</name>
        <dbReference type="ChEBI" id="CHEBI:30616"/>
    </ligand>
</feature>
<gene>
    <name evidence="8" type="ORF">LZC94_36530</name>
</gene>
<dbReference type="PROSITE" id="PS00108">
    <property type="entry name" value="PROTEIN_KINASE_ST"/>
    <property type="match status" value="1"/>
</dbReference>
<dbReference type="InterPro" id="IPR017441">
    <property type="entry name" value="Protein_kinase_ATP_BS"/>
</dbReference>
<keyword evidence="4 5" id="KW-0067">ATP-binding</keyword>
<name>A0ABZ2LR14_9BACT</name>
<evidence type="ECO:0000256" key="1">
    <source>
        <dbReference type="ARBA" id="ARBA00022679"/>
    </source>
</evidence>